<sequence length="115" mass="13210">MRKRLRKKKHLGEFIDWDVAITVNLVPGSDYETFLDDWIEQAIEGNHCSFGGGGMNETIEGIIQLGTAAKQPEQRLERITDWLKDRPDVLHFQFSPLFDGWNGPFLDSDGQENNF</sequence>
<proteinExistence type="predicted"/>
<organism evidence="1 2">
    <name type="scientific">Gimesia maris</name>
    <dbReference type="NCBI Taxonomy" id="122"/>
    <lineage>
        <taxon>Bacteria</taxon>
        <taxon>Pseudomonadati</taxon>
        <taxon>Planctomycetota</taxon>
        <taxon>Planctomycetia</taxon>
        <taxon>Planctomycetales</taxon>
        <taxon>Planctomycetaceae</taxon>
        <taxon>Gimesia</taxon>
    </lineage>
</organism>
<comment type="caution">
    <text evidence="1">The sequence shown here is derived from an EMBL/GenBank/DDBJ whole genome shotgun (WGS) entry which is preliminary data.</text>
</comment>
<dbReference type="Proteomes" id="UP000263642">
    <property type="component" value="Unassembled WGS sequence"/>
</dbReference>
<evidence type="ECO:0008006" key="3">
    <source>
        <dbReference type="Google" id="ProtNLM"/>
    </source>
</evidence>
<evidence type="ECO:0000313" key="2">
    <source>
        <dbReference type="Proteomes" id="UP000263642"/>
    </source>
</evidence>
<dbReference type="InterPro" id="IPR007416">
    <property type="entry name" value="YggL_50S_bp"/>
</dbReference>
<name>A0A3D3R5E2_9PLAN</name>
<dbReference type="EMBL" id="DQAY01000078">
    <property type="protein sequence ID" value="HCO24033.1"/>
    <property type="molecule type" value="Genomic_DNA"/>
</dbReference>
<dbReference type="PANTHER" id="PTHR38778:SF1">
    <property type="entry name" value="CYTOPLASMIC PROTEIN"/>
    <property type="match status" value="1"/>
</dbReference>
<dbReference type="PANTHER" id="PTHR38778">
    <property type="entry name" value="CYTOPLASMIC PROTEIN-RELATED"/>
    <property type="match status" value="1"/>
</dbReference>
<gene>
    <name evidence="1" type="ORF">DIT97_13660</name>
</gene>
<dbReference type="AlphaFoldDB" id="A0A3D3R5E2"/>
<dbReference type="GO" id="GO:0005829">
    <property type="term" value="C:cytosol"/>
    <property type="evidence" value="ECO:0007669"/>
    <property type="project" value="TreeGrafter"/>
</dbReference>
<evidence type="ECO:0000313" key="1">
    <source>
        <dbReference type="EMBL" id="HCO24033.1"/>
    </source>
</evidence>
<accession>A0A3D3R5E2</accession>
<dbReference type="Pfam" id="PF04320">
    <property type="entry name" value="YggL_50S_bp"/>
    <property type="match status" value="1"/>
</dbReference>
<reference evidence="1 2" key="1">
    <citation type="journal article" date="2018" name="Nat. Biotechnol.">
        <title>A standardized bacterial taxonomy based on genome phylogeny substantially revises the tree of life.</title>
        <authorList>
            <person name="Parks D.H."/>
            <person name="Chuvochina M."/>
            <person name="Waite D.W."/>
            <person name="Rinke C."/>
            <person name="Skarshewski A."/>
            <person name="Chaumeil P.A."/>
            <person name="Hugenholtz P."/>
        </authorList>
    </citation>
    <scope>NUCLEOTIDE SEQUENCE [LARGE SCALE GENOMIC DNA]</scope>
    <source>
        <strain evidence="1">UBA9375</strain>
    </source>
</reference>
<protein>
    <recommendedName>
        <fullName evidence="3">DUF469 domain-containing protein</fullName>
    </recommendedName>
</protein>